<evidence type="ECO:0000256" key="1">
    <source>
        <dbReference type="ARBA" id="ARBA00023125"/>
    </source>
</evidence>
<dbReference type="InterPro" id="IPR009061">
    <property type="entry name" value="DNA-bd_dom_put_sf"/>
</dbReference>
<sequence>MKISELAAQTGATVSTIKYYLREGLLAPGLSRGATQADYDPSHVHRIRVIKALADVAGLPLQKVRTVLGLIDSPGDDTFEALGAAVATLPPYLPEEDDDVVPEYPLARATLQAMGQVYDPGYAAVAQLERALDAAAGAGIPLGAERLQVYADSLMAIAEFDIDAMPRDSAESVEHAVLGTALYEPVILALRRLAHQDAATRRLGGTAGSADAVSGP</sequence>
<gene>
    <name evidence="3" type="ORF">FM101_05585</name>
</gene>
<dbReference type="GO" id="GO:0003700">
    <property type="term" value="F:DNA-binding transcription factor activity"/>
    <property type="evidence" value="ECO:0007669"/>
    <property type="project" value="InterPro"/>
</dbReference>
<evidence type="ECO:0000313" key="3">
    <source>
        <dbReference type="EMBL" id="SJM58947.1"/>
    </source>
</evidence>
<organism evidence="3 4">
    <name type="scientific">Arthrobacter rhombi</name>
    <dbReference type="NCBI Taxonomy" id="71253"/>
    <lineage>
        <taxon>Bacteria</taxon>
        <taxon>Bacillati</taxon>
        <taxon>Actinomycetota</taxon>
        <taxon>Actinomycetes</taxon>
        <taxon>Micrococcales</taxon>
        <taxon>Micrococcaceae</taxon>
        <taxon>Arthrobacter</taxon>
    </lineage>
</organism>
<dbReference type="Gene3D" id="1.10.1660.10">
    <property type="match status" value="1"/>
</dbReference>
<keyword evidence="1" id="KW-0238">DNA-binding</keyword>
<feature type="domain" description="HTH merR-type" evidence="2">
    <location>
        <begin position="1"/>
        <end position="70"/>
    </location>
</feature>
<dbReference type="PANTHER" id="PTHR30204">
    <property type="entry name" value="REDOX-CYCLING DRUG-SENSING TRANSCRIPTIONAL ACTIVATOR SOXR"/>
    <property type="match status" value="1"/>
</dbReference>
<evidence type="ECO:0000313" key="4">
    <source>
        <dbReference type="Proteomes" id="UP000195913"/>
    </source>
</evidence>
<dbReference type="Proteomes" id="UP000195913">
    <property type="component" value="Unassembled WGS sequence"/>
</dbReference>
<name>A0A1R4FT00_9MICC</name>
<proteinExistence type="predicted"/>
<dbReference type="GO" id="GO:0003677">
    <property type="term" value="F:DNA binding"/>
    <property type="evidence" value="ECO:0007669"/>
    <property type="project" value="UniProtKB-KW"/>
</dbReference>
<dbReference type="EMBL" id="FUHW01000022">
    <property type="protein sequence ID" value="SJM58947.1"/>
    <property type="molecule type" value="Genomic_DNA"/>
</dbReference>
<accession>A0A1R4FT00</accession>
<protein>
    <submittedName>
        <fullName evidence="3">Regulatory protein, MerR</fullName>
    </submittedName>
</protein>
<dbReference type="Pfam" id="PF13411">
    <property type="entry name" value="MerR_1"/>
    <property type="match status" value="1"/>
</dbReference>
<reference evidence="3 4" key="1">
    <citation type="submission" date="2017-02" db="EMBL/GenBank/DDBJ databases">
        <authorList>
            <person name="Peterson S.W."/>
        </authorList>
    </citation>
    <scope>NUCLEOTIDE SEQUENCE [LARGE SCALE GENOMIC DNA]</scope>
    <source>
        <strain evidence="3 4">B Ar 00.02</strain>
    </source>
</reference>
<dbReference type="RefSeq" id="WP_086996629.1">
    <property type="nucleotide sequence ID" value="NZ_FUHW01000022.1"/>
</dbReference>
<dbReference type="PANTHER" id="PTHR30204:SF98">
    <property type="entry name" value="HTH-TYPE TRANSCRIPTIONAL REGULATOR ADHR"/>
    <property type="match status" value="1"/>
</dbReference>
<evidence type="ECO:0000259" key="2">
    <source>
        <dbReference type="PROSITE" id="PS50937"/>
    </source>
</evidence>
<dbReference type="PRINTS" id="PR00040">
    <property type="entry name" value="HTHMERR"/>
</dbReference>
<dbReference type="InterPro" id="IPR047057">
    <property type="entry name" value="MerR_fam"/>
</dbReference>
<dbReference type="InterPro" id="IPR000551">
    <property type="entry name" value="MerR-type_HTH_dom"/>
</dbReference>
<dbReference type="PROSITE" id="PS50937">
    <property type="entry name" value="HTH_MERR_2"/>
    <property type="match status" value="1"/>
</dbReference>
<dbReference type="AlphaFoldDB" id="A0A1R4FT00"/>
<keyword evidence="4" id="KW-1185">Reference proteome</keyword>
<dbReference type="SMART" id="SM00422">
    <property type="entry name" value="HTH_MERR"/>
    <property type="match status" value="1"/>
</dbReference>
<dbReference type="SUPFAM" id="SSF46955">
    <property type="entry name" value="Putative DNA-binding domain"/>
    <property type="match status" value="1"/>
</dbReference>